<evidence type="ECO:0000313" key="2">
    <source>
        <dbReference type="EMBL" id="MBP1938664.1"/>
    </source>
</evidence>
<proteinExistence type="predicted"/>
<name>A0ABS4H813_9BACL</name>
<dbReference type="InterPro" id="IPR011008">
    <property type="entry name" value="Dimeric_a/b-barrel"/>
</dbReference>
<dbReference type="Gene3D" id="3.30.70.100">
    <property type="match status" value="1"/>
</dbReference>
<keyword evidence="2" id="KW-0560">Oxidoreductase</keyword>
<dbReference type="PROSITE" id="PS51725">
    <property type="entry name" value="ABM"/>
    <property type="match status" value="1"/>
</dbReference>
<evidence type="ECO:0000259" key="1">
    <source>
        <dbReference type="PROSITE" id="PS51725"/>
    </source>
</evidence>
<protein>
    <submittedName>
        <fullName evidence="2">Quinol monooxygenase YgiN</fullName>
    </submittedName>
</protein>
<feature type="domain" description="ABM" evidence="1">
    <location>
        <begin position="4"/>
        <end position="92"/>
    </location>
</feature>
<organism evidence="2 3">
    <name type="scientific">Paenibacillus sediminis</name>
    <dbReference type="NCBI Taxonomy" id="664909"/>
    <lineage>
        <taxon>Bacteria</taxon>
        <taxon>Bacillati</taxon>
        <taxon>Bacillota</taxon>
        <taxon>Bacilli</taxon>
        <taxon>Bacillales</taxon>
        <taxon>Paenibacillaceae</taxon>
        <taxon>Paenibacillus</taxon>
    </lineage>
</organism>
<reference evidence="2 3" key="1">
    <citation type="submission" date="2021-03" db="EMBL/GenBank/DDBJ databases">
        <title>Genomic Encyclopedia of Type Strains, Phase IV (KMG-IV): sequencing the most valuable type-strain genomes for metagenomic binning, comparative biology and taxonomic classification.</title>
        <authorList>
            <person name="Goeker M."/>
        </authorList>
    </citation>
    <scope>NUCLEOTIDE SEQUENCE [LARGE SCALE GENOMIC DNA]</scope>
    <source>
        <strain evidence="2 3">DSM 23491</strain>
    </source>
</reference>
<accession>A0ABS4H813</accession>
<dbReference type="Pfam" id="PF03992">
    <property type="entry name" value="ABM"/>
    <property type="match status" value="1"/>
</dbReference>
<dbReference type="EMBL" id="JAGGKP010000021">
    <property type="protein sequence ID" value="MBP1938664.1"/>
    <property type="molecule type" value="Genomic_DNA"/>
</dbReference>
<dbReference type="GO" id="GO:0004497">
    <property type="term" value="F:monooxygenase activity"/>
    <property type="evidence" value="ECO:0007669"/>
    <property type="project" value="UniProtKB-KW"/>
</dbReference>
<sequence>MSKFGLYTKFTTHEGHRDSLVEMLLEASNGMESVEGCDLYVVNIPDNEPDSVWVTEIWSDPSAHQASLFLEEAKVLIQRARPLITGVKQIKLRPVGGKGF</sequence>
<keyword evidence="2" id="KW-0503">Monooxygenase</keyword>
<dbReference type="Proteomes" id="UP001519273">
    <property type="component" value="Unassembled WGS sequence"/>
</dbReference>
<gene>
    <name evidence="2" type="ORF">J2Z20_003606</name>
</gene>
<dbReference type="SUPFAM" id="SSF54909">
    <property type="entry name" value="Dimeric alpha+beta barrel"/>
    <property type="match status" value="1"/>
</dbReference>
<evidence type="ECO:0000313" key="3">
    <source>
        <dbReference type="Proteomes" id="UP001519273"/>
    </source>
</evidence>
<dbReference type="RefSeq" id="WP_209853374.1">
    <property type="nucleotide sequence ID" value="NZ_CBCRVE010000026.1"/>
</dbReference>
<keyword evidence="3" id="KW-1185">Reference proteome</keyword>
<dbReference type="InterPro" id="IPR007138">
    <property type="entry name" value="ABM_dom"/>
</dbReference>
<comment type="caution">
    <text evidence="2">The sequence shown here is derived from an EMBL/GenBank/DDBJ whole genome shotgun (WGS) entry which is preliminary data.</text>
</comment>